<protein>
    <submittedName>
        <fullName evidence="1">Helix-turn-helix domain-containing protein</fullName>
    </submittedName>
</protein>
<dbReference type="PROSITE" id="PS50943">
    <property type="entry name" value="HTH_CROC1"/>
    <property type="match status" value="1"/>
</dbReference>
<keyword evidence="2" id="KW-1185">Reference proteome</keyword>
<dbReference type="CDD" id="cd00093">
    <property type="entry name" value="HTH_XRE"/>
    <property type="match status" value="1"/>
</dbReference>
<dbReference type="InterPro" id="IPR001387">
    <property type="entry name" value="Cro/C1-type_HTH"/>
</dbReference>
<dbReference type="InterPro" id="IPR010982">
    <property type="entry name" value="Lambda_DNA-bd_dom_sf"/>
</dbReference>
<dbReference type="PANTHER" id="PTHR35010">
    <property type="entry name" value="BLL4672 PROTEIN-RELATED"/>
    <property type="match status" value="1"/>
</dbReference>
<dbReference type="EMBL" id="FMZE01000011">
    <property type="protein sequence ID" value="SDD69213.1"/>
    <property type="molecule type" value="Genomic_DNA"/>
</dbReference>
<dbReference type="SMART" id="SM00530">
    <property type="entry name" value="HTH_XRE"/>
    <property type="match status" value="1"/>
</dbReference>
<dbReference type="AlphaFoldDB" id="A0A222VVP8"/>
<dbReference type="OrthoDB" id="4790304at2"/>
<dbReference type="InterPro" id="IPR041413">
    <property type="entry name" value="MLTR_LBD"/>
</dbReference>
<dbReference type="Gene3D" id="1.10.260.40">
    <property type="entry name" value="lambda repressor-like DNA-binding domains"/>
    <property type="match status" value="1"/>
</dbReference>
<dbReference type="KEGG" id="pmad:BAY61_26575"/>
<dbReference type="Gene3D" id="3.30.450.180">
    <property type="match status" value="1"/>
</dbReference>
<gene>
    <name evidence="1" type="ORF">SAMN05421630_111111</name>
</gene>
<name>A0A222VVP8_9PSEU</name>
<dbReference type="RefSeq" id="WP_091809205.1">
    <property type="nucleotide sequence ID" value="NZ_CP016353.1"/>
</dbReference>
<accession>A0A222VVP8</accession>
<proteinExistence type="predicted"/>
<dbReference type="GO" id="GO:0003677">
    <property type="term" value="F:DNA binding"/>
    <property type="evidence" value="ECO:0007669"/>
    <property type="project" value="InterPro"/>
</dbReference>
<dbReference type="SUPFAM" id="SSF47413">
    <property type="entry name" value="lambda repressor-like DNA-binding domains"/>
    <property type="match status" value="1"/>
</dbReference>
<dbReference type="Proteomes" id="UP000199494">
    <property type="component" value="Unassembled WGS sequence"/>
</dbReference>
<dbReference type="Pfam" id="PF17765">
    <property type="entry name" value="MLTR_LBD"/>
    <property type="match status" value="1"/>
</dbReference>
<evidence type="ECO:0000313" key="2">
    <source>
        <dbReference type="Proteomes" id="UP000199494"/>
    </source>
</evidence>
<evidence type="ECO:0000313" key="1">
    <source>
        <dbReference type="EMBL" id="SDD69213.1"/>
    </source>
</evidence>
<dbReference type="STRING" id="530584.SAMN05421630_111111"/>
<reference evidence="1 2" key="1">
    <citation type="submission" date="2016-10" db="EMBL/GenBank/DDBJ databases">
        <authorList>
            <person name="de Groot N.N."/>
        </authorList>
    </citation>
    <scope>NUCLEOTIDE SEQUENCE [LARGE SCALE GENOMIC DNA]</scope>
    <source>
        <strain evidence="1 2">CGMCC 4.5506</strain>
    </source>
</reference>
<dbReference type="Pfam" id="PF13560">
    <property type="entry name" value="HTH_31"/>
    <property type="match status" value="1"/>
</dbReference>
<organism evidence="1 2">
    <name type="scientific">Prauserella marina</name>
    <dbReference type="NCBI Taxonomy" id="530584"/>
    <lineage>
        <taxon>Bacteria</taxon>
        <taxon>Bacillati</taxon>
        <taxon>Actinomycetota</taxon>
        <taxon>Actinomycetes</taxon>
        <taxon>Pseudonocardiales</taxon>
        <taxon>Pseudonocardiaceae</taxon>
        <taxon>Prauserella</taxon>
    </lineage>
</organism>
<sequence length="302" mass="33528">MESTSDPWRDLGGFLRSRRGALDPETFGLPRGPSRRRVPGLRREELAQLAGVSVDYYTRLEQGRARNVSDSVLDALSSALRLNADEDTYLRNLAAPKRRKPRARKPDRVSPRLRWLLDSMPGVPAMVLNRRCDVLAWNPLCAAIAFDFATIPPAERNIPRLFFLDEDDSRALHPEWDKVVKELVGNLRAAAGHDPTDPELASLVGELSLRSETFRKLWAAQSVQEKTEGIKHIRNPVVGDLLLHYQTLHVAAASSASSEATQGLVVYTAEPGSETERNLGLLASWVAGTERTARHLDASSVR</sequence>
<dbReference type="PANTHER" id="PTHR35010:SF2">
    <property type="entry name" value="BLL4672 PROTEIN"/>
    <property type="match status" value="1"/>
</dbReference>